<reference evidence="9 10" key="1">
    <citation type="submission" date="2018-07" db="EMBL/GenBank/DDBJ databases">
        <title>Genomic Encyclopedia of Type Strains, Phase III (KMG-III): the genomes of soil and plant-associated and newly described type strains.</title>
        <authorList>
            <person name="Whitman W."/>
        </authorList>
    </citation>
    <scope>NUCLEOTIDE SEQUENCE [LARGE SCALE GENOMIC DNA]</scope>
    <source>
        <strain evidence="9 10">CECT 7287</strain>
    </source>
</reference>
<evidence type="ECO:0000256" key="5">
    <source>
        <dbReference type="ARBA" id="ARBA00022857"/>
    </source>
</evidence>
<keyword evidence="7" id="KW-0520">NAD</keyword>
<keyword evidence="3" id="KW-0285">Flavoprotein</keyword>
<dbReference type="Gene3D" id="3.40.109.10">
    <property type="entry name" value="NADH Oxidase"/>
    <property type="match status" value="1"/>
</dbReference>
<feature type="domain" description="Nitroreductase" evidence="8">
    <location>
        <begin position="9"/>
        <end position="151"/>
    </location>
</feature>
<proteinExistence type="inferred from homology"/>
<sequence length="172" mass="19330">MSILSLFRETREVRQFAERPVFRELILSILEDAVWAPNHKLREPWRFIYADGTAKQKLTAAVDADKHPRLVETLAQAPVALIVTSPSNKDERIDNDDFGAVCCLIQNIQMLGWTHGLGMAWELADYSACTELRALAGVRDDERIAGILGLGFFDSLPEKPAVAPLNDRLEVW</sequence>
<dbReference type="GO" id="GO:0016491">
    <property type="term" value="F:oxidoreductase activity"/>
    <property type="evidence" value="ECO:0007669"/>
    <property type="project" value="UniProtKB-KW"/>
</dbReference>
<evidence type="ECO:0000256" key="3">
    <source>
        <dbReference type="ARBA" id="ARBA00022630"/>
    </source>
</evidence>
<evidence type="ECO:0000256" key="4">
    <source>
        <dbReference type="ARBA" id="ARBA00022643"/>
    </source>
</evidence>
<comment type="caution">
    <text evidence="9">The sequence shown here is derived from an EMBL/GenBank/DDBJ whole genome shotgun (WGS) entry which is preliminary data.</text>
</comment>
<keyword evidence="5" id="KW-0521">NADP</keyword>
<dbReference type="InterPro" id="IPR052530">
    <property type="entry name" value="NAD(P)H_nitroreductase"/>
</dbReference>
<evidence type="ECO:0000313" key="10">
    <source>
        <dbReference type="Proteomes" id="UP000256977"/>
    </source>
</evidence>
<dbReference type="CDD" id="cd02135">
    <property type="entry name" value="YdjA-like"/>
    <property type="match status" value="1"/>
</dbReference>
<evidence type="ECO:0000256" key="1">
    <source>
        <dbReference type="ARBA" id="ARBA00001917"/>
    </source>
</evidence>
<name>A0A3D9IFM1_9BACL</name>
<dbReference type="PANTHER" id="PTHR43821">
    <property type="entry name" value="NAD(P)H NITROREDUCTASE YDJA-RELATED"/>
    <property type="match status" value="1"/>
</dbReference>
<evidence type="ECO:0000256" key="7">
    <source>
        <dbReference type="ARBA" id="ARBA00023027"/>
    </source>
</evidence>
<dbReference type="AlphaFoldDB" id="A0A3D9IFM1"/>
<comment type="cofactor">
    <cofactor evidence="1">
        <name>FMN</name>
        <dbReference type="ChEBI" id="CHEBI:58210"/>
    </cofactor>
</comment>
<keyword evidence="10" id="KW-1185">Reference proteome</keyword>
<dbReference type="Pfam" id="PF00881">
    <property type="entry name" value="Nitroreductase"/>
    <property type="match status" value="1"/>
</dbReference>
<protein>
    <submittedName>
        <fullName evidence="9">Nitroreductase</fullName>
    </submittedName>
</protein>
<dbReference type="Proteomes" id="UP000256977">
    <property type="component" value="Unassembled WGS sequence"/>
</dbReference>
<evidence type="ECO:0000259" key="8">
    <source>
        <dbReference type="Pfam" id="PF00881"/>
    </source>
</evidence>
<evidence type="ECO:0000256" key="2">
    <source>
        <dbReference type="ARBA" id="ARBA00007118"/>
    </source>
</evidence>
<gene>
    <name evidence="9" type="ORF">DFP98_13070</name>
</gene>
<keyword evidence="6" id="KW-0560">Oxidoreductase</keyword>
<comment type="similarity">
    <text evidence="2">Belongs to the nitroreductase family.</text>
</comment>
<organism evidence="9 10">
    <name type="scientific">Cohnella phaseoli</name>
    <dbReference type="NCBI Taxonomy" id="456490"/>
    <lineage>
        <taxon>Bacteria</taxon>
        <taxon>Bacillati</taxon>
        <taxon>Bacillota</taxon>
        <taxon>Bacilli</taxon>
        <taxon>Bacillales</taxon>
        <taxon>Paenibacillaceae</taxon>
        <taxon>Cohnella</taxon>
    </lineage>
</organism>
<dbReference type="OrthoDB" id="9804207at2"/>
<dbReference type="InterPro" id="IPR026021">
    <property type="entry name" value="YdjA-like"/>
</dbReference>
<evidence type="ECO:0000256" key="6">
    <source>
        <dbReference type="ARBA" id="ARBA00023002"/>
    </source>
</evidence>
<keyword evidence="4" id="KW-0288">FMN</keyword>
<dbReference type="InterPro" id="IPR000415">
    <property type="entry name" value="Nitroreductase-like"/>
</dbReference>
<dbReference type="InterPro" id="IPR029479">
    <property type="entry name" value="Nitroreductase"/>
</dbReference>
<dbReference type="SUPFAM" id="SSF55469">
    <property type="entry name" value="FMN-dependent nitroreductase-like"/>
    <property type="match status" value="1"/>
</dbReference>
<accession>A0A3D9IFM1</accession>
<dbReference type="RefSeq" id="WP_116064195.1">
    <property type="nucleotide sequence ID" value="NZ_QRDZ01000030.1"/>
</dbReference>
<dbReference type="EMBL" id="QRDZ01000030">
    <property type="protein sequence ID" value="RED60548.1"/>
    <property type="molecule type" value="Genomic_DNA"/>
</dbReference>
<dbReference type="PANTHER" id="PTHR43821:SF1">
    <property type="entry name" value="NAD(P)H NITROREDUCTASE YDJA-RELATED"/>
    <property type="match status" value="1"/>
</dbReference>
<evidence type="ECO:0000313" key="9">
    <source>
        <dbReference type="EMBL" id="RED60548.1"/>
    </source>
</evidence>